<name>A0ABV1KXS2_9BACL</name>
<dbReference type="EMBL" id="JASKHM010000012">
    <property type="protein sequence ID" value="MEQ4484782.1"/>
    <property type="molecule type" value="Genomic_DNA"/>
</dbReference>
<sequence length="58" mass="6836">MRKLSDEALMDSYYEANKLLLEEEFIALLLEEINRRGIDVDSVRKKHLVLNREISIDS</sequence>
<reference evidence="1 2" key="1">
    <citation type="journal article" date="2023" name="Genome Announc.">
        <title>Pan-Genome Analyses of the Genus Cohnella and Proposal of the Novel Species Cohnella silvisoli sp. nov., Isolated from Forest Soil.</title>
        <authorList>
            <person name="Wang C."/>
            <person name="Mao L."/>
            <person name="Bao G."/>
            <person name="Zhu H."/>
        </authorList>
    </citation>
    <scope>NUCLEOTIDE SEQUENCE [LARGE SCALE GENOMIC DNA]</scope>
    <source>
        <strain evidence="1 2">NL03-T5-1</strain>
    </source>
</reference>
<accession>A0ABV1KXS2</accession>
<proteinExistence type="predicted"/>
<evidence type="ECO:0000313" key="1">
    <source>
        <dbReference type="EMBL" id="MEQ4484782.1"/>
    </source>
</evidence>
<keyword evidence="2" id="KW-1185">Reference proteome</keyword>
<dbReference type="Pfam" id="PF08970">
    <property type="entry name" value="Sda"/>
    <property type="match status" value="1"/>
</dbReference>
<dbReference type="Proteomes" id="UP001493487">
    <property type="component" value="Unassembled WGS sequence"/>
</dbReference>
<organism evidence="1 2">
    <name type="scientific">Cohnella silvisoli</name>
    <dbReference type="NCBI Taxonomy" id="2873699"/>
    <lineage>
        <taxon>Bacteria</taxon>
        <taxon>Bacillati</taxon>
        <taxon>Bacillota</taxon>
        <taxon>Bacilli</taxon>
        <taxon>Bacillales</taxon>
        <taxon>Paenibacillaceae</taxon>
        <taxon>Cohnella</taxon>
    </lineage>
</organism>
<evidence type="ECO:0000313" key="2">
    <source>
        <dbReference type="Proteomes" id="UP001493487"/>
    </source>
</evidence>
<dbReference type="Gene3D" id="1.10.287.1100">
    <property type="entry name" value="Sporulation inhibitor A"/>
    <property type="match status" value="1"/>
</dbReference>
<gene>
    <name evidence="1" type="primary">sda</name>
    <name evidence="1" type="ORF">QJS35_20560</name>
</gene>
<dbReference type="InterPro" id="IPR015064">
    <property type="entry name" value="Sda"/>
</dbReference>
<dbReference type="InterPro" id="IPR036916">
    <property type="entry name" value="Sda_sf"/>
</dbReference>
<protein>
    <submittedName>
        <fullName evidence="1">Sporulation histidine kinase inhibitor Sda</fullName>
    </submittedName>
</protein>
<dbReference type="GO" id="GO:0004860">
    <property type="term" value="F:protein kinase inhibitor activity"/>
    <property type="evidence" value="ECO:0007669"/>
    <property type="project" value="UniProtKB-KW"/>
</dbReference>
<dbReference type="SUPFAM" id="SSF100985">
    <property type="entry name" value="Sporulation inhibitor Sda"/>
    <property type="match status" value="1"/>
</dbReference>
<keyword evidence="1" id="KW-0649">Protein kinase inhibitor</keyword>
<comment type="caution">
    <text evidence="1">The sequence shown here is derived from an EMBL/GenBank/DDBJ whole genome shotgun (WGS) entry which is preliminary data.</text>
</comment>